<accession>A0A3B1B9V5</accession>
<dbReference type="AlphaFoldDB" id="A0A3B1B9V5"/>
<dbReference type="EMBL" id="UOGA01000032">
    <property type="protein sequence ID" value="VAX15076.1"/>
    <property type="molecule type" value="Genomic_DNA"/>
</dbReference>
<evidence type="ECO:0000256" key="8">
    <source>
        <dbReference type="ARBA" id="ARBA00030468"/>
    </source>
</evidence>
<evidence type="ECO:0000256" key="4">
    <source>
        <dbReference type="ARBA" id="ARBA00020597"/>
    </source>
</evidence>
<dbReference type="Pfam" id="PF02289">
    <property type="entry name" value="MCH"/>
    <property type="match status" value="1"/>
</dbReference>
<evidence type="ECO:0000256" key="5">
    <source>
        <dbReference type="ARBA" id="ARBA00022490"/>
    </source>
</evidence>
<sequence length="317" mass="33703">MSKMLSLNEKAKAVIEPLIEKPESFQVAVSKLESGATLIDCGIEAKGSVDAGVLFSKACLGGIGEVLVNSFPACEGSTSAVSVAVEMAVEALMASQYAGWAIKKGKYFAMGSGPARALYAGEKLFEEIGHKEKSDVAVLCLEAREYPTGEVVEYILGKTGVSAENLYILIAPTASIVGSIQISARIVETAVHKMHEIGFDLDSISGGAGAAPIAPVAKDDLSAIGRTNDCVLYGGKANISVDCDDKFIRERIESIPSSSSKDYGRTFIELFKEYGDFYKIDPLLFSPAMITVHNLRSRSAFSAGSLNMDILRKSFAS</sequence>
<protein>
    <recommendedName>
        <fullName evidence="4">Methenyltetrahydromethanopterin cyclohydrolase</fullName>
        <ecNumber evidence="3">3.5.4.27</ecNumber>
    </recommendedName>
    <alternativeName>
        <fullName evidence="8">Methenyl-H4MPT cyclohydrolase</fullName>
    </alternativeName>
</protein>
<evidence type="ECO:0000256" key="3">
    <source>
        <dbReference type="ARBA" id="ARBA00012765"/>
    </source>
</evidence>
<reference evidence="10" key="1">
    <citation type="submission" date="2018-06" db="EMBL/GenBank/DDBJ databases">
        <authorList>
            <person name="Zhirakovskaya E."/>
        </authorList>
    </citation>
    <scope>NUCLEOTIDE SEQUENCE</scope>
</reference>
<evidence type="ECO:0000256" key="1">
    <source>
        <dbReference type="ARBA" id="ARBA00004496"/>
    </source>
</evidence>
<keyword evidence="7 10" id="KW-0378">Hydrolase</keyword>
<dbReference type="GO" id="GO:0005737">
    <property type="term" value="C:cytoplasm"/>
    <property type="evidence" value="ECO:0007669"/>
    <property type="project" value="UniProtKB-SubCell"/>
</dbReference>
<dbReference type="GO" id="GO:0018759">
    <property type="term" value="F:methenyltetrahydromethanopterin cyclohydrolase activity"/>
    <property type="evidence" value="ECO:0007669"/>
    <property type="project" value="UniProtKB-EC"/>
</dbReference>
<dbReference type="Gene3D" id="3.30.1030.10">
    <property type="entry name" value="Methenyltetrahydromethanopterin Cyclohydrolase, Chain A, domain 2"/>
    <property type="match status" value="1"/>
</dbReference>
<dbReference type="EC" id="3.5.4.27" evidence="3"/>
<name>A0A3B1B9V5_9ZZZZ</name>
<comment type="catalytic activity">
    <reaction evidence="9">
        <text>5,10-methenyl-5,6,7,8-tetrahydromethanopterin + H2O = N(5)-formyl-5,6,7,8-tetrahydromethanopterin + H(+)</text>
        <dbReference type="Rhea" id="RHEA:19053"/>
        <dbReference type="ChEBI" id="CHEBI:15377"/>
        <dbReference type="ChEBI" id="CHEBI:15378"/>
        <dbReference type="ChEBI" id="CHEBI:58018"/>
        <dbReference type="ChEBI" id="CHEBI:58337"/>
        <dbReference type="EC" id="3.5.4.27"/>
    </reaction>
</comment>
<keyword evidence="5" id="KW-0963">Cytoplasm</keyword>
<dbReference type="HAMAP" id="MF_00486">
    <property type="entry name" value="McH"/>
    <property type="match status" value="1"/>
</dbReference>
<dbReference type="InterPro" id="IPR003209">
    <property type="entry name" value="METHMP_CycHdrlase"/>
</dbReference>
<evidence type="ECO:0000256" key="6">
    <source>
        <dbReference type="ARBA" id="ARBA00022563"/>
    </source>
</evidence>
<gene>
    <name evidence="10" type="ORF">MNBD_NITROSPINAE04-253</name>
</gene>
<dbReference type="GO" id="GO:0006730">
    <property type="term" value="P:one-carbon metabolic process"/>
    <property type="evidence" value="ECO:0007669"/>
    <property type="project" value="UniProtKB-KW"/>
</dbReference>
<evidence type="ECO:0000313" key="10">
    <source>
        <dbReference type="EMBL" id="VAX15076.1"/>
    </source>
</evidence>
<evidence type="ECO:0000256" key="7">
    <source>
        <dbReference type="ARBA" id="ARBA00022801"/>
    </source>
</evidence>
<dbReference type="NCBIfam" id="TIGR03120">
    <property type="entry name" value="one_C_mch"/>
    <property type="match status" value="1"/>
</dbReference>
<dbReference type="SUPFAM" id="SSF56199">
    <property type="entry name" value="Methenyltetrahydromethanopterin cyclohydrolase"/>
    <property type="match status" value="1"/>
</dbReference>
<evidence type="ECO:0000256" key="9">
    <source>
        <dbReference type="ARBA" id="ARBA00048684"/>
    </source>
</evidence>
<comment type="similarity">
    <text evidence="2">Belongs to the MCH family.</text>
</comment>
<proteinExistence type="inferred from homology"/>
<comment type="subcellular location">
    <subcellularLocation>
        <location evidence="1">Cytoplasm</location>
    </subcellularLocation>
</comment>
<evidence type="ECO:0000256" key="2">
    <source>
        <dbReference type="ARBA" id="ARBA00006902"/>
    </source>
</evidence>
<dbReference type="Gene3D" id="3.10.340.11">
    <property type="entry name" value="Methenyltetrahydromethanopterin Cyclohydrolase, Chain A, domain 1"/>
    <property type="match status" value="1"/>
</dbReference>
<keyword evidence="6" id="KW-0554">One-carbon metabolism</keyword>
<organism evidence="10">
    <name type="scientific">hydrothermal vent metagenome</name>
    <dbReference type="NCBI Taxonomy" id="652676"/>
    <lineage>
        <taxon>unclassified sequences</taxon>
        <taxon>metagenomes</taxon>
        <taxon>ecological metagenomes</taxon>
    </lineage>
</organism>